<dbReference type="PRINTS" id="PR00368">
    <property type="entry name" value="FADPNR"/>
</dbReference>
<keyword evidence="6" id="KW-1185">Reference proteome</keyword>
<organism evidence="5 6">
    <name type="scientific">Lawsonibacter hominis</name>
    <dbReference type="NCBI Taxonomy" id="2763053"/>
    <lineage>
        <taxon>Bacteria</taxon>
        <taxon>Bacillati</taxon>
        <taxon>Bacillota</taxon>
        <taxon>Clostridia</taxon>
        <taxon>Eubacteriales</taxon>
        <taxon>Oscillospiraceae</taxon>
        <taxon>Lawsonibacter</taxon>
    </lineage>
</organism>
<evidence type="ECO:0000256" key="2">
    <source>
        <dbReference type="ARBA" id="ARBA00022630"/>
    </source>
</evidence>
<keyword evidence="3" id="KW-0274">FAD</keyword>
<sequence length="422" mass="45721">MERFAIVGFGCAGCHALKALRAAGCSAAVDVYSDTGLPPYNPMLTTYYVKGKIPYEAMFPFGSMEQLKQELSFTLFDQCTAASIDAGARTLRRTDGTVQTYDKILVSTGARAFVPPVGTLPDERIFSMRSVEDAVRLKEALAGGTLRRVLVVGASMVGIKIVELLEERGIEVVLSDLAPHIFPTAAFAETSRRIEGELRERGIVLRFGEKTTGACEQDGRAEVSFSGGDREIVDAVVVCIGTRTALDCLAPEQVEIDRGVVVDEHMQTSVPDLFAAGDCCQGRDLSIEGTRLIGLWANAVCQGETAGKNMAGLDAAYPGNLLHNITHFMDMDFVSFGDKSLPGERRVFVDKGRQYAEATISDGRVRCINLLNLFKNSGAVKNYMLRALYRHDTPADAQMKAVLLKSGLPRELTELLMGGEGT</sequence>
<dbReference type="EMBL" id="JACOPP010000003">
    <property type="protein sequence ID" value="MBC5732853.1"/>
    <property type="molecule type" value="Genomic_DNA"/>
</dbReference>
<dbReference type="AlphaFoldDB" id="A0A8J6J2Z5"/>
<dbReference type="Gene3D" id="3.50.50.60">
    <property type="entry name" value="FAD/NAD(P)-binding domain"/>
    <property type="match status" value="2"/>
</dbReference>
<dbReference type="PANTHER" id="PTHR43429:SF3">
    <property type="entry name" value="NITRITE REDUCTASE [NAD(P)H]"/>
    <property type="match status" value="1"/>
</dbReference>
<evidence type="ECO:0000256" key="1">
    <source>
        <dbReference type="ARBA" id="ARBA00001974"/>
    </source>
</evidence>
<evidence type="ECO:0000313" key="6">
    <source>
        <dbReference type="Proteomes" id="UP000661435"/>
    </source>
</evidence>
<accession>A0A8J6J2Z5</accession>
<dbReference type="Proteomes" id="UP000661435">
    <property type="component" value="Unassembled WGS sequence"/>
</dbReference>
<proteinExistence type="predicted"/>
<dbReference type="InterPro" id="IPR050260">
    <property type="entry name" value="FAD-bd_OxRdtase"/>
</dbReference>
<gene>
    <name evidence="5" type="ORF">H8S57_03800</name>
</gene>
<dbReference type="InterPro" id="IPR023753">
    <property type="entry name" value="FAD/NAD-binding_dom"/>
</dbReference>
<comment type="cofactor">
    <cofactor evidence="1">
        <name>FAD</name>
        <dbReference type="ChEBI" id="CHEBI:57692"/>
    </cofactor>
</comment>
<name>A0A8J6J2Z5_9FIRM</name>
<dbReference type="RefSeq" id="WP_186906751.1">
    <property type="nucleotide sequence ID" value="NZ_JACOPP010000003.1"/>
</dbReference>
<comment type="caution">
    <text evidence="5">The sequence shown here is derived from an EMBL/GenBank/DDBJ whole genome shotgun (WGS) entry which is preliminary data.</text>
</comment>
<dbReference type="Pfam" id="PF07992">
    <property type="entry name" value="Pyr_redox_2"/>
    <property type="match status" value="1"/>
</dbReference>
<dbReference type="PANTHER" id="PTHR43429">
    <property type="entry name" value="PYRIDINE NUCLEOTIDE-DISULFIDE OXIDOREDUCTASE DOMAIN-CONTAINING"/>
    <property type="match status" value="1"/>
</dbReference>
<dbReference type="PRINTS" id="PR00411">
    <property type="entry name" value="PNDRDTASEI"/>
</dbReference>
<protein>
    <submittedName>
        <fullName evidence="5">FAD-dependent oxidoreductase</fullName>
    </submittedName>
</protein>
<dbReference type="InterPro" id="IPR036188">
    <property type="entry name" value="FAD/NAD-bd_sf"/>
</dbReference>
<keyword evidence="2" id="KW-0285">Flavoprotein</keyword>
<evidence type="ECO:0000313" key="5">
    <source>
        <dbReference type="EMBL" id="MBC5732853.1"/>
    </source>
</evidence>
<evidence type="ECO:0000256" key="3">
    <source>
        <dbReference type="ARBA" id="ARBA00022827"/>
    </source>
</evidence>
<reference evidence="5" key="1">
    <citation type="submission" date="2020-08" db="EMBL/GenBank/DDBJ databases">
        <title>Genome public.</title>
        <authorList>
            <person name="Liu C."/>
            <person name="Sun Q."/>
        </authorList>
    </citation>
    <scope>NUCLEOTIDE SEQUENCE</scope>
    <source>
        <strain evidence="5">NSJ-51</strain>
    </source>
</reference>
<dbReference type="SUPFAM" id="SSF51905">
    <property type="entry name" value="FAD/NAD(P)-binding domain"/>
    <property type="match status" value="1"/>
</dbReference>
<evidence type="ECO:0000259" key="4">
    <source>
        <dbReference type="Pfam" id="PF07992"/>
    </source>
</evidence>
<dbReference type="GO" id="GO:0016491">
    <property type="term" value="F:oxidoreductase activity"/>
    <property type="evidence" value="ECO:0007669"/>
    <property type="project" value="InterPro"/>
</dbReference>
<feature type="domain" description="FAD/NAD(P)-binding" evidence="4">
    <location>
        <begin position="4"/>
        <end position="303"/>
    </location>
</feature>